<dbReference type="InterPro" id="IPR000177">
    <property type="entry name" value="Apple"/>
</dbReference>
<dbReference type="PANTHER" id="PTHR33946:SF4">
    <property type="entry name" value="COAGULATION FACTOR XI"/>
    <property type="match status" value="1"/>
</dbReference>
<dbReference type="Gene3D" id="3.50.4.10">
    <property type="entry name" value="Hepatocyte Growth Factor"/>
    <property type="match status" value="4"/>
</dbReference>
<sequence>MRRLTTLLLVSATAGLAVAIPEECVMEDGFDYVGNDLFSLMAVNAFECCHQCQQFAAAGCRAYSWTEDGGGSCWLKTGRGTVVVNANVKSGIIFTFRFAESCVLEYGIDYEGYDIANIKASEAGDCCSACEAIPGCRAFTFTRQREGTCWLKSAKGNMVMNPNAVSSLSYVEEPTCGIEPGVDYVGNDIGSARATNANECCALCEAFGGCRAFSWSNFKGGTCFFKNRKDQVSWVDGISSGQVFANPLAPSCALELDTEYTAKNIGNSSSLNPYGCCSICMKTVGCGAFSWAERTCYLKSRKEGVQPSDQFVSSVI</sequence>
<keyword evidence="1" id="KW-0677">Repeat</keyword>
<proteinExistence type="predicted"/>
<dbReference type="Proteomes" id="UP001632037">
    <property type="component" value="Unassembled WGS sequence"/>
</dbReference>
<evidence type="ECO:0000313" key="5">
    <source>
        <dbReference type="EMBL" id="KAL3660549.1"/>
    </source>
</evidence>
<dbReference type="SMART" id="SM00223">
    <property type="entry name" value="APPLE"/>
    <property type="match status" value="4"/>
</dbReference>
<evidence type="ECO:0000313" key="6">
    <source>
        <dbReference type="Proteomes" id="UP001632037"/>
    </source>
</evidence>
<gene>
    <name evidence="5" type="ORF">V7S43_014304</name>
</gene>
<name>A0ABD3F4Y5_9STRA</name>
<dbReference type="EMBL" id="JBIMZQ010000040">
    <property type="protein sequence ID" value="KAL3660549.1"/>
    <property type="molecule type" value="Genomic_DNA"/>
</dbReference>
<comment type="caution">
    <text evidence="5">The sequence shown here is derived from an EMBL/GenBank/DDBJ whole genome shotgun (WGS) entry which is preliminary data.</text>
</comment>
<evidence type="ECO:0000259" key="4">
    <source>
        <dbReference type="PROSITE" id="PS50948"/>
    </source>
</evidence>
<dbReference type="InterPro" id="IPR003609">
    <property type="entry name" value="Pan_app"/>
</dbReference>
<keyword evidence="6" id="KW-1185">Reference proteome</keyword>
<dbReference type="AlphaFoldDB" id="A0ABD3F4Y5"/>
<protein>
    <recommendedName>
        <fullName evidence="4">Apple domain-containing protein</fullName>
    </recommendedName>
</protein>
<feature type="domain" description="Apple" evidence="4">
    <location>
        <begin position="102"/>
        <end position="176"/>
    </location>
</feature>
<accession>A0ABD3F4Y5</accession>
<keyword evidence="2" id="KW-1015">Disulfide bond</keyword>
<evidence type="ECO:0000256" key="3">
    <source>
        <dbReference type="SAM" id="SignalP"/>
    </source>
</evidence>
<dbReference type="CDD" id="cd01100">
    <property type="entry name" value="APPLE_Factor_XI_like"/>
    <property type="match status" value="2"/>
</dbReference>
<reference evidence="5 6" key="1">
    <citation type="submission" date="2024-09" db="EMBL/GenBank/DDBJ databases">
        <title>Genome sequencing and assembly of Phytophthora oleae, isolate VK10A, causative agent of rot of olive drupes.</title>
        <authorList>
            <person name="Conti Taguali S."/>
            <person name="Riolo M."/>
            <person name="La Spada F."/>
            <person name="Cacciola S.O."/>
            <person name="Dionisio G."/>
        </authorList>
    </citation>
    <scope>NUCLEOTIDE SEQUENCE [LARGE SCALE GENOMIC DNA]</scope>
    <source>
        <strain evidence="5 6">VK10A</strain>
    </source>
</reference>
<feature type="chain" id="PRO_5044762378" description="Apple domain-containing protein" evidence="3">
    <location>
        <begin position="20"/>
        <end position="316"/>
    </location>
</feature>
<feature type="domain" description="Apple" evidence="4">
    <location>
        <begin position="24"/>
        <end position="99"/>
    </location>
</feature>
<dbReference type="PROSITE" id="PS50948">
    <property type="entry name" value="PAN"/>
    <property type="match status" value="2"/>
</dbReference>
<evidence type="ECO:0000256" key="1">
    <source>
        <dbReference type="ARBA" id="ARBA00022737"/>
    </source>
</evidence>
<keyword evidence="3" id="KW-0732">Signal</keyword>
<organism evidence="5 6">
    <name type="scientific">Phytophthora oleae</name>
    <dbReference type="NCBI Taxonomy" id="2107226"/>
    <lineage>
        <taxon>Eukaryota</taxon>
        <taxon>Sar</taxon>
        <taxon>Stramenopiles</taxon>
        <taxon>Oomycota</taxon>
        <taxon>Peronosporomycetes</taxon>
        <taxon>Peronosporales</taxon>
        <taxon>Peronosporaceae</taxon>
        <taxon>Phytophthora</taxon>
    </lineage>
</organism>
<dbReference type="Pfam" id="PF14295">
    <property type="entry name" value="PAN_4"/>
    <property type="match status" value="4"/>
</dbReference>
<feature type="signal peptide" evidence="3">
    <location>
        <begin position="1"/>
        <end position="19"/>
    </location>
</feature>
<dbReference type="PANTHER" id="PTHR33946">
    <property type="match status" value="1"/>
</dbReference>
<evidence type="ECO:0000256" key="2">
    <source>
        <dbReference type="ARBA" id="ARBA00023157"/>
    </source>
</evidence>